<feature type="chain" id="PRO_5011744458" description="phospholipase D" evidence="7">
    <location>
        <begin position="26"/>
        <end position="194"/>
    </location>
</feature>
<keyword evidence="4" id="KW-0378">Hydrolase</keyword>
<evidence type="ECO:0000256" key="4">
    <source>
        <dbReference type="ARBA" id="ARBA00022801"/>
    </source>
</evidence>
<dbReference type="RefSeq" id="WP_091529817.1">
    <property type="nucleotide sequence ID" value="NZ_FOOC01000001.1"/>
</dbReference>
<evidence type="ECO:0000313" key="10">
    <source>
        <dbReference type="Proteomes" id="UP000199771"/>
    </source>
</evidence>
<proteinExistence type="inferred from homology"/>
<dbReference type="AlphaFoldDB" id="A0A1I2H1S1"/>
<dbReference type="GO" id="GO:0004630">
    <property type="term" value="F:phospholipase D activity"/>
    <property type="evidence" value="ECO:0007669"/>
    <property type="project" value="UniProtKB-EC"/>
</dbReference>
<dbReference type="STRING" id="1076937.SAMN04488120_10155"/>
<evidence type="ECO:0000256" key="2">
    <source>
        <dbReference type="ARBA" id="ARBA00008664"/>
    </source>
</evidence>
<evidence type="ECO:0000256" key="1">
    <source>
        <dbReference type="ARBA" id="ARBA00000798"/>
    </source>
</evidence>
<evidence type="ECO:0000256" key="6">
    <source>
        <dbReference type="ARBA" id="ARBA00023098"/>
    </source>
</evidence>
<dbReference type="PANTHER" id="PTHR43856">
    <property type="entry name" value="CARDIOLIPIN HYDROLASE"/>
    <property type="match status" value="1"/>
</dbReference>
<dbReference type="Gene3D" id="3.30.870.10">
    <property type="entry name" value="Endonuclease Chain A"/>
    <property type="match status" value="1"/>
</dbReference>
<dbReference type="SMART" id="SM00155">
    <property type="entry name" value="PLDc"/>
    <property type="match status" value="1"/>
</dbReference>
<sequence>MRARRTVRVLAAALLCTALALSAPAREVHHETSAVVGFSPQNGQNSAEDLVLQTIAQARSRIRVAMFTFSSRRIAKALVEARARGIDVAVVVDPDNGDGPRSALALLRAGGVGVRRNGHYARMHHKFMVVDGRHVQTGSYNYTYAAATQNAENVLLLRNAPALAAAYEREWQRLWNEAGAPDAAVPDGGPRTVP</sequence>
<dbReference type="InterPro" id="IPR025202">
    <property type="entry name" value="PLD-like_dom"/>
</dbReference>
<evidence type="ECO:0000256" key="7">
    <source>
        <dbReference type="SAM" id="SignalP"/>
    </source>
</evidence>
<keyword evidence="5" id="KW-0442">Lipid degradation</keyword>
<evidence type="ECO:0000256" key="5">
    <source>
        <dbReference type="ARBA" id="ARBA00022963"/>
    </source>
</evidence>
<comment type="similarity">
    <text evidence="2">Belongs to the phospholipase D family.</text>
</comment>
<dbReference type="EMBL" id="FOOC01000001">
    <property type="protein sequence ID" value="SFF22927.1"/>
    <property type="molecule type" value="Genomic_DNA"/>
</dbReference>
<feature type="signal peptide" evidence="7">
    <location>
        <begin position="1"/>
        <end position="25"/>
    </location>
</feature>
<keyword evidence="10" id="KW-1185">Reference proteome</keyword>
<keyword evidence="6" id="KW-0443">Lipid metabolism</keyword>
<feature type="domain" description="PLD phosphodiesterase" evidence="8">
    <location>
        <begin position="119"/>
        <end position="146"/>
    </location>
</feature>
<dbReference type="InterPro" id="IPR051406">
    <property type="entry name" value="PLD_domain"/>
</dbReference>
<evidence type="ECO:0000259" key="8">
    <source>
        <dbReference type="PROSITE" id="PS50035"/>
    </source>
</evidence>
<comment type="catalytic activity">
    <reaction evidence="1">
        <text>a 1,2-diacyl-sn-glycero-3-phosphocholine + H2O = a 1,2-diacyl-sn-glycero-3-phosphate + choline + H(+)</text>
        <dbReference type="Rhea" id="RHEA:14445"/>
        <dbReference type="ChEBI" id="CHEBI:15354"/>
        <dbReference type="ChEBI" id="CHEBI:15377"/>
        <dbReference type="ChEBI" id="CHEBI:15378"/>
        <dbReference type="ChEBI" id="CHEBI:57643"/>
        <dbReference type="ChEBI" id="CHEBI:58608"/>
        <dbReference type="EC" id="3.1.4.4"/>
    </reaction>
</comment>
<dbReference type="EC" id="3.1.4.4" evidence="3"/>
<accession>A0A1I2H1S1</accession>
<dbReference type="PROSITE" id="PS50035">
    <property type="entry name" value="PLD"/>
    <property type="match status" value="1"/>
</dbReference>
<name>A0A1I2H1S1_9GAMM</name>
<dbReference type="Proteomes" id="UP000199771">
    <property type="component" value="Unassembled WGS sequence"/>
</dbReference>
<dbReference type="GO" id="GO:0006793">
    <property type="term" value="P:phosphorus metabolic process"/>
    <property type="evidence" value="ECO:0007669"/>
    <property type="project" value="UniProtKB-ARBA"/>
</dbReference>
<dbReference type="CDD" id="cd09170">
    <property type="entry name" value="PLDc_Nuc"/>
    <property type="match status" value="1"/>
</dbReference>
<keyword evidence="7" id="KW-0732">Signal</keyword>
<gene>
    <name evidence="9" type="ORF">SAMN04488120_10155</name>
</gene>
<reference evidence="9 10" key="1">
    <citation type="submission" date="2016-10" db="EMBL/GenBank/DDBJ databases">
        <authorList>
            <person name="de Groot N.N."/>
        </authorList>
    </citation>
    <scope>NUCLEOTIDE SEQUENCE [LARGE SCALE GENOMIC DNA]</scope>
    <source>
        <strain evidence="9 10">DSM 23609</strain>
    </source>
</reference>
<evidence type="ECO:0000313" key="9">
    <source>
        <dbReference type="EMBL" id="SFF22927.1"/>
    </source>
</evidence>
<evidence type="ECO:0000256" key="3">
    <source>
        <dbReference type="ARBA" id="ARBA00012027"/>
    </source>
</evidence>
<dbReference type="OrthoDB" id="5294698at2"/>
<dbReference type="Pfam" id="PF13091">
    <property type="entry name" value="PLDc_2"/>
    <property type="match status" value="1"/>
</dbReference>
<dbReference type="GO" id="GO:0016891">
    <property type="term" value="F:RNA endonuclease activity producing 5'-phosphomonoesters, hydrolytic mechanism"/>
    <property type="evidence" value="ECO:0007669"/>
    <property type="project" value="TreeGrafter"/>
</dbReference>
<protein>
    <recommendedName>
        <fullName evidence="3">phospholipase D</fullName>
        <ecNumber evidence="3">3.1.4.4</ecNumber>
    </recommendedName>
</protein>
<dbReference type="PANTHER" id="PTHR43856:SF1">
    <property type="entry name" value="MITOCHONDRIAL CARDIOLIPIN HYDROLASE"/>
    <property type="match status" value="1"/>
</dbReference>
<dbReference type="InterPro" id="IPR001736">
    <property type="entry name" value="PLipase_D/transphosphatidylase"/>
</dbReference>
<dbReference type="GO" id="GO:0016042">
    <property type="term" value="P:lipid catabolic process"/>
    <property type="evidence" value="ECO:0007669"/>
    <property type="project" value="UniProtKB-KW"/>
</dbReference>
<organism evidence="9 10">
    <name type="scientific">Fontimonas thermophila</name>
    <dbReference type="NCBI Taxonomy" id="1076937"/>
    <lineage>
        <taxon>Bacteria</taxon>
        <taxon>Pseudomonadati</taxon>
        <taxon>Pseudomonadota</taxon>
        <taxon>Gammaproteobacteria</taxon>
        <taxon>Nevskiales</taxon>
        <taxon>Nevskiaceae</taxon>
        <taxon>Fontimonas</taxon>
    </lineage>
</organism>
<dbReference type="SUPFAM" id="SSF56024">
    <property type="entry name" value="Phospholipase D/nuclease"/>
    <property type="match status" value="1"/>
</dbReference>